<dbReference type="EMBL" id="UINC01094865">
    <property type="protein sequence ID" value="SVC50468.1"/>
    <property type="molecule type" value="Genomic_DNA"/>
</dbReference>
<organism evidence="1">
    <name type="scientific">marine metagenome</name>
    <dbReference type="NCBI Taxonomy" id="408172"/>
    <lineage>
        <taxon>unclassified sequences</taxon>
        <taxon>metagenomes</taxon>
        <taxon>ecological metagenomes</taxon>
    </lineage>
</organism>
<feature type="non-terminal residue" evidence="1">
    <location>
        <position position="71"/>
    </location>
</feature>
<sequence length="71" mass="8314">MNKQLILLQKKIALKKLPSIIHDNDLCYLLSKDYSSYLRLNGIIPDNCKVLNLAGKFNRQIERLRIPYLDL</sequence>
<accession>A0A382MPS9</accession>
<protein>
    <submittedName>
        <fullName evidence="1">Uncharacterized protein</fullName>
    </submittedName>
</protein>
<gene>
    <name evidence="1" type="ORF">METZ01_LOCUS303322</name>
</gene>
<reference evidence="1" key="1">
    <citation type="submission" date="2018-05" db="EMBL/GenBank/DDBJ databases">
        <authorList>
            <person name="Lanie J.A."/>
            <person name="Ng W.-L."/>
            <person name="Kazmierczak K.M."/>
            <person name="Andrzejewski T.M."/>
            <person name="Davidsen T.M."/>
            <person name="Wayne K.J."/>
            <person name="Tettelin H."/>
            <person name="Glass J.I."/>
            <person name="Rusch D."/>
            <person name="Podicherti R."/>
            <person name="Tsui H.-C.T."/>
            <person name="Winkler M.E."/>
        </authorList>
    </citation>
    <scope>NUCLEOTIDE SEQUENCE</scope>
</reference>
<proteinExistence type="predicted"/>
<evidence type="ECO:0000313" key="1">
    <source>
        <dbReference type="EMBL" id="SVC50468.1"/>
    </source>
</evidence>
<dbReference type="AlphaFoldDB" id="A0A382MPS9"/>
<name>A0A382MPS9_9ZZZZ</name>